<dbReference type="Pfam" id="PF13482">
    <property type="entry name" value="RNase_H_2"/>
    <property type="match status" value="1"/>
</dbReference>
<dbReference type="AlphaFoldDB" id="A0A2D6M104"/>
<accession>A0A2D6M104</accession>
<reference evidence="3" key="1">
    <citation type="submission" date="2017-09" db="EMBL/GenBank/DDBJ databases">
        <title>The Reconstruction of 2,631 Draft Metagenome-Assembled Genomes from the Global Oceans.</title>
        <authorList>
            <person name="Tully B.J."/>
            <person name="Graham E.D."/>
            <person name="Heidelberg J.F."/>
        </authorList>
    </citation>
    <scope>NUCLEOTIDE SEQUENCE [LARGE SCALE GENOMIC DNA]</scope>
</reference>
<gene>
    <name evidence="2" type="ORF">CL943_02210</name>
</gene>
<evidence type="ECO:0000313" key="3">
    <source>
        <dbReference type="Proteomes" id="UP000226592"/>
    </source>
</evidence>
<comment type="caution">
    <text evidence="2">The sequence shown here is derived from an EMBL/GenBank/DDBJ whole genome shotgun (WGS) entry which is preliminary data.</text>
</comment>
<organism evidence="2 3">
    <name type="scientific">Candidatus Iainarchaeum sp</name>
    <dbReference type="NCBI Taxonomy" id="3101447"/>
    <lineage>
        <taxon>Archaea</taxon>
        <taxon>Candidatus Iainarchaeota</taxon>
        <taxon>Candidatus Iainarchaeia</taxon>
        <taxon>Candidatus Iainarchaeales</taxon>
        <taxon>Candidatus Iainarchaeaceae</taxon>
        <taxon>Candidatus Iainarchaeum</taxon>
    </lineage>
</organism>
<sequence length="183" mass="21607">MGNYYFDIETTGLHPEKDKIITIQYQELDRSTGEATGELIILKEWELTERKMLEKFIEDTKIDSNYAFDFVPTGYNLSFEHNFLKERTALHSLNPLDILNKPFIDLRAFGIIMNKGEFKGSGLDKITGKEMSGKQVPVWYANKDFDRIIKYIENETKYFIEFNVWLYKEMPSCLEKFKKENNL</sequence>
<evidence type="ECO:0000313" key="2">
    <source>
        <dbReference type="EMBL" id="MAG22095.1"/>
    </source>
</evidence>
<dbReference type="Proteomes" id="UP000226592">
    <property type="component" value="Unassembled WGS sequence"/>
</dbReference>
<evidence type="ECO:0000259" key="1">
    <source>
        <dbReference type="Pfam" id="PF13482"/>
    </source>
</evidence>
<feature type="domain" description="YprB ribonuclease H-like" evidence="1">
    <location>
        <begin position="5"/>
        <end position="141"/>
    </location>
</feature>
<dbReference type="SUPFAM" id="SSF53098">
    <property type="entry name" value="Ribonuclease H-like"/>
    <property type="match status" value="1"/>
</dbReference>
<protein>
    <recommendedName>
        <fullName evidence="1">YprB ribonuclease H-like domain-containing protein</fullName>
    </recommendedName>
</protein>
<dbReference type="EMBL" id="NZBU01000008">
    <property type="protein sequence ID" value="MAG22095.1"/>
    <property type="molecule type" value="Genomic_DNA"/>
</dbReference>
<dbReference type="InterPro" id="IPR012337">
    <property type="entry name" value="RNaseH-like_sf"/>
</dbReference>
<name>A0A2D6M104_9ARCH</name>
<proteinExistence type="predicted"/>
<dbReference type="InterPro" id="IPR038720">
    <property type="entry name" value="YprB_RNase_H-like_dom"/>
</dbReference>